<reference evidence="2" key="1">
    <citation type="submission" date="2022-01" db="EMBL/GenBank/DDBJ databases">
        <title>Genetic Characterization of Carbapenem-resistant Citrobacter spp. from China: a multicenter study.</title>
        <authorList>
            <person name="Ye L."/>
        </authorList>
    </citation>
    <scope>NUCLEOTIDE SEQUENCE</scope>
    <source>
        <strain evidence="2">IR5464</strain>
    </source>
</reference>
<evidence type="ECO:0000313" key="3">
    <source>
        <dbReference type="Proteomes" id="UP001147046"/>
    </source>
</evidence>
<name>A0AAJ1NF53_9ENTR</name>
<gene>
    <name evidence="2" type="ORF">L2102_11240</name>
</gene>
<evidence type="ECO:0000313" key="2">
    <source>
        <dbReference type="EMBL" id="MDE9623901.1"/>
    </source>
</evidence>
<comment type="caution">
    <text evidence="2">The sequence shown here is derived from an EMBL/GenBank/DDBJ whole genome shotgun (WGS) entry which is preliminary data.</text>
</comment>
<keyword evidence="1" id="KW-0812">Transmembrane</keyword>
<keyword evidence="1" id="KW-1133">Transmembrane helix</keyword>
<keyword evidence="1" id="KW-0472">Membrane</keyword>
<dbReference type="Proteomes" id="UP001147046">
    <property type="component" value="Unassembled WGS sequence"/>
</dbReference>
<proteinExistence type="predicted"/>
<evidence type="ECO:0000256" key="1">
    <source>
        <dbReference type="SAM" id="Phobius"/>
    </source>
</evidence>
<dbReference type="AlphaFoldDB" id="A0AAJ1NF53"/>
<feature type="transmembrane region" description="Helical" evidence="1">
    <location>
        <begin position="496"/>
        <end position="517"/>
    </location>
</feature>
<organism evidence="2 3">
    <name type="scientific">Citrobacter portucalensis</name>
    <dbReference type="NCBI Taxonomy" id="1639133"/>
    <lineage>
        <taxon>Bacteria</taxon>
        <taxon>Pseudomonadati</taxon>
        <taxon>Pseudomonadota</taxon>
        <taxon>Gammaproteobacteria</taxon>
        <taxon>Enterobacterales</taxon>
        <taxon>Enterobacteriaceae</taxon>
        <taxon>Citrobacter</taxon>
        <taxon>Citrobacter freundii complex</taxon>
    </lineage>
</organism>
<dbReference type="EMBL" id="JAKIHV010000006">
    <property type="protein sequence ID" value="MDE9623901.1"/>
    <property type="molecule type" value="Genomic_DNA"/>
</dbReference>
<dbReference type="RefSeq" id="WP_003832210.1">
    <property type="nucleotide sequence ID" value="NZ_CP046348.1"/>
</dbReference>
<feature type="transmembrane region" description="Helical" evidence="1">
    <location>
        <begin position="467"/>
        <end position="484"/>
    </location>
</feature>
<accession>A0AAJ1NF53</accession>
<protein>
    <submittedName>
        <fullName evidence="2">Uncharacterized protein</fullName>
    </submittedName>
</protein>
<sequence length="557" mass="61774">MDNAQRHKMRLANIRQHQSAAREGNLAMPDLFGLSLINTEDARFIENNDMAAAYAGELYNYEVNDSDIAEITGLIANMDAQSGANSILEPVFLGLIDGTMRSFKLGTKQGITASRLYNECKVFSYAKPQSNTTIDSYTEQLNEQVNIATFDKRSVYYDGKMTRDGNVTTMRKGSDPIKEKYFGDENTAQDGYDPDSVIYKNKKHANSEGLPGQAAQADHVVPCAELCKNLKSNKALTVDDIKDIINIEENIVITSQVNNAGGNKAKHDLTRDELQQQIDQGYVLSKNKKNKIALTEKDKEVKANQIKKMDEAQIALDKKTNETVWGNVKSNREVQQRLAVDACNAAGHQLLGEVILFAIKPLYYELNDCIRNGIEDGISANSFKDALKERFGRMKKHIMEKAASLLKGGLLSFFKNFISMLLEGILNCFVGVFKKIARVVKEGVKILMQIAPILRDEKKSPAQKGDAILKLIAGSVTMFAGIAIESWFSGMGMGEPLSIIVASFLSAVLTALTMYALDKMDLFNINKGLRAQRVSEILNLEIENTEHEIIDSLTLLT</sequence>